<comment type="caution">
    <text evidence="1">The sequence shown here is derived from an EMBL/GenBank/DDBJ whole genome shotgun (WGS) entry which is preliminary data.</text>
</comment>
<reference evidence="1 2" key="1">
    <citation type="submission" date="2018-01" db="EMBL/GenBank/DDBJ databases">
        <title>Comparative genomics of Mycobacterium mucogenicum and Mycobacterium neoaurum clade members emphasizing tRNA and non-coding RNA.</title>
        <authorList>
            <person name="Behra P.R.K."/>
            <person name="Pettersson B.M.F."/>
            <person name="Das S."/>
            <person name="Dasgupta S."/>
            <person name="Kirsebom L.A."/>
        </authorList>
    </citation>
    <scope>NUCLEOTIDE SEQUENCE [LARGE SCALE GENOMIC DNA]</scope>
    <source>
        <strain evidence="1 2">DSM 45104</strain>
    </source>
</reference>
<evidence type="ECO:0000313" key="1">
    <source>
        <dbReference type="EMBL" id="TLH64823.1"/>
    </source>
</evidence>
<dbReference type="Proteomes" id="UP000309984">
    <property type="component" value="Unassembled WGS sequence"/>
</dbReference>
<dbReference type="AlphaFoldDB" id="A0AA94R976"/>
<organism evidence="1 2">
    <name type="scientific">Mycolicibacterium phocaicum</name>
    <dbReference type="NCBI Taxonomy" id="319706"/>
    <lineage>
        <taxon>Bacteria</taxon>
        <taxon>Bacillati</taxon>
        <taxon>Actinomycetota</taxon>
        <taxon>Actinomycetes</taxon>
        <taxon>Mycobacteriales</taxon>
        <taxon>Mycobacteriaceae</taxon>
        <taxon>Mycolicibacterium</taxon>
    </lineage>
</organism>
<proteinExistence type="predicted"/>
<sequence length="61" mass="6861">MPIRVTLTPQFYDTGIADAASLPLRWVVVNIRDQVHESGSHKRVQPAFCCAKVIRRGVEAR</sequence>
<dbReference type="EMBL" id="POTM01000047">
    <property type="protein sequence ID" value="TLH64823.1"/>
    <property type="molecule type" value="Genomic_DNA"/>
</dbReference>
<evidence type="ECO:0000313" key="2">
    <source>
        <dbReference type="Proteomes" id="UP000309984"/>
    </source>
</evidence>
<protein>
    <submittedName>
        <fullName evidence="1">Uncharacterized protein</fullName>
    </submittedName>
</protein>
<name>A0AA94R976_9MYCO</name>
<gene>
    <name evidence="1" type="ORF">C1S79_19625</name>
</gene>
<keyword evidence="2" id="KW-1185">Reference proteome</keyword>
<accession>A0AA94R976</accession>